<protein>
    <submittedName>
        <fullName evidence="2">Uncharacterized protein</fullName>
    </submittedName>
</protein>
<accession>A0A015MNK7</accession>
<proteinExistence type="predicted"/>
<gene>
    <name evidence="2" type="ORF">RirG_105490</name>
</gene>
<dbReference type="HOGENOM" id="CLU_2575140_0_0_1"/>
<feature type="region of interest" description="Disordered" evidence="1">
    <location>
        <begin position="44"/>
        <end position="81"/>
    </location>
</feature>
<dbReference type="OrthoDB" id="2425129at2759"/>
<name>A0A015MNK7_RHIIW</name>
<evidence type="ECO:0000313" key="3">
    <source>
        <dbReference type="Proteomes" id="UP000022910"/>
    </source>
</evidence>
<evidence type="ECO:0000256" key="1">
    <source>
        <dbReference type="SAM" id="MobiDB-lite"/>
    </source>
</evidence>
<evidence type="ECO:0000313" key="2">
    <source>
        <dbReference type="EMBL" id="EXX68403.1"/>
    </source>
</evidence>
<organism evidence="2 3">
    <name type="scientific">Rhizophagus irregularis (strain DAOM 197198w)</name>
    <name type="common">Glomus intraradices</name>
    <dbReference type="NCBI Taxonomy" id="1432141"/>
    <lineage>
        <taxon>Eukaryota</taxon>
        <taxon>Fungi</taxon>
        <taxon>Fungi incertae sedis</taxon>
        <taxon>Mucoromycota</taxon>
        <taxon>Glomeromycotina</taxon>
        <taxon>Glomeromycetes</taxon>
        <taxon>Glomerales</taxon>
        <taxon>Glomeraceae</taxon>
        <taxon>Rhizophagus</taxon>
    </lineage>
</organism>
<dbReference type="Proteomes" id="UP000022910">
    <property type="component" value="Unassembled WGS sequence"/>
</dbReference>
<feature type="compositionally biased region" description="Basic residues" evidence="1">
    <location>
        <begin position="45"/>
        <end position="56"/>
    </location>
</feature>
<dbReference type="AlphaFoldDB" id="A0A015MNK7"/>
<dbReference type="EMBL" id="JEMT01017296">
    <property type="protein sequence ID" value="EXX68403.1"/>
    <property type="molecule type" value="Genomic_DNA"/>
</dbReference>
<reference evidence="2 3" key="1">
    <citation type="submission" date="2014-02" db="EMBL/GenBank/DDBJ databases">
        <title>Single nucleus genome sequencing reveals high similarity among nuclei of an endomycorrhizal fungus.</title>
        <authorList>
            <person name="Lin K."/>
            <person name="Geurts R."/>
            <person name="Zhang Z."/>
            <person name="Limpens E."/>
            <person name="Saunders D.G."/>
            <person name="Mu D."/>
            <person name="Pang E."/>
            <person name="Cao H."/>
            <person name="Cha H."/>
            <person name="Lin T."/>
            <person name="Zhou Q."/>
            <person name="Shang Y."/>
            <person name="Li Y."/>
            <person name="Ivanov S."/>
            <person name="Sharma T."/>
            <person name="Velzen R.V."/>
            <person name="Ruijter N.D."/>
            <person name="Aanen D.K."/>
            <person name="Win J."/>
            <person name="Kamoun S."/>
            <person name="Bisseling T."/>
            <person name="Huang S."/>
        </authorList>
    </citation>
    <scope>NUCLEOTIDE SEQUENCE [LARGE SCALE GENOMIC DNA]</scope>
    <source>
        <strain evidence="3">DAOM197198w</strain>
    </source>
</reference>
<keyword evidence="3" id="KW-1185">Reference proteome</keyword>
<comment type="caution">
    <text evidence="2">The sequence shown here is derived from an EMBL/GenBank/DDBJ whole genome shotgun (WGS) entry which is preliminary data.</text>
</comment>
<sequence length="81" mass="9375">MEFRLSEKGLNDTVDVLENLKKSHNRNSIISKKSELKTYIYHIKQSPKKPTGKKAHNINPMKREEIKDPPSPSPMPKNESF</sequence>